<name>K4R1E4_STRDJ</name>
<dbReference type="PATRIC" id="fig|1214101.3.peg.2562"/>
<reference evidence="3 4" key="1">
    <citation type="journal article" date="2012" name="J. Bacteriol.">
        <title>Genome sequence of the bacterium Streptomyces davawensis JCM 4913 and heterologous production of the unique antibiotic roseoflavin.</title>
        <authorList>
            <person name="Jankowitsch F."/>
            <person name="Schwarz J."/>
            <person name="Ruckert C."/>
            <person name="Gust B."/>
            <person name="Szczepanowski R."/>
            <person name="Blom J."/>
            <person name="Pelzer S."/>
            <person name="Kalinowski J."/>
            <person name="Mack M."/>
        </authorList>
    </citation>
    <scope>NUCLEOTIDE SEQUENCE [LARGE SCALE GENOMIC DNA]</scope>
    <source>
        <strain evidence="4">DSM 101723 / JCM 4913 / KCC S-0913 / 768</strain>
    </source>
</reference>
<dbReference type="EMBL" id="HE971709">
    <property type="protein sequence ID" value="CCK26900.1"/>
    <property type="molecule type" value="Genomic_DNA"/>
</dbReference>
<feature type="transmembrane region" description="Helical" evidence="2">
    <location>
        <begin position="51"/>
        <end position="72"/>
    </location>
</feature>
<keyword evidence="2" id="KW-0472">Membrane</keyword>
<evidence type="ECO:0000313" key="3">
    <source>
        <dbReference type="EMBL" id="CCK26900.1"/>
    </source>
</evidence>
<sequence length="204" mass="22054">MNDKAPQQPDPRSAISEPELVGSSLPPMPPVPPAAPLPWGAAPPGRRRRRAFIVGAAIAVLLAGGGIAWWALTGDGDALDHVEVSGGRLVKDDIDMYEECDDTDEYGYNDCDTYGDSAQPTYEFDYKITNKGDEPANYSVIINGFDEDGEFVTQTYIGATHLDPGKSDSDKGQFDDYLPLEDGHELSDIKSVKVGYVDRTALAN</sequence>
<keyword evidence="2" id="KW-1133">Transmembrane helix</keyword>
<evidence type="ECO:0000256" key="1">
    <source>
        <dbReference type="SAM" id="MobiDB-lite"/>
    </source>
</evidence>
<dbReference type="eggNOG" id="ENOG5032HZN">
    <property type="taxonomic scope" value="Bacteria"/>
</dbReference>
<feature type="region of interest" description="Disordered" evidence="1">
    <location>
        <begin position="1"/>
        <end position="39"/>
    </location>
</feature>
<dbReference type="STRING" id="1214101.BN159_2521"/>
<accession>K4R1E4</accession>
<dbReference type="HOGENOM" id="CLU_1342607_0_0_11"/>
<feature type="compositionally biased region" description="Pro residues" evidence="1">
    <location>
        <begin position="26"/>
        <end position="36"/>
    </location>
</feature>
<keyword evidence="4" id="KW-1185">Reference proteome</keyword>
<dbReference type="Proteomes" id="UP000008043">
    <property type="component" value="Chromosome"/>
</dbReference>
<evidence type="ECO:0000313" key="4">
    <source>
        <dbReference type="Proteomes" id="UP000008043"/>
    </source>
</evidence>
<dbReference type="AlphaFoldDB" id="K4R1E4"/>
<gene>
    <name evidence="3" type="ORF">BN159_2521</name>
</gene>
<evidence type="ECO:0000256" key="2">
    <source>
        <dbReference type="SAM" id="Phobius"/>
    </source>
</evidence>
<proteinExistence type="predicted"/>
<dbReference type="KEGG" id="sdv:BN159_2521"/>
<protein>
    <submittedName>
        <fullName evidence="3">Uncharacterized protein</fullName>
    </submittedName>
</protein>
<organism evidence="3 4">
    <name type="scientific">Streptomyces davaonensis (strain DSM 101723 / JCM 4913 / KCC S-0913 / 768)</name>
    <dbReference type="NCBI Taxonomy" id="1214101"/>
    <lineage>
        <taxon>Bacteria</taxon>
        <taxon>Bacillati</taxon>
        <taxon>Actinomycetota</taxon>
        <taxon>Actinomycetes</taxon>
        <taxon>Kitasatosporales</taxon>
        <taxon>Streptomycetaceae</taxon>
        <taxon>Streptomyces</taxon>
    </lineage>
</organism>
<keyword evidence="2" id="KW-0812">Transmembrane</keyword>